<dbReference type="EMBL" id="JTHE03000104">
    <property type="protein sequence ID" value="MCM1984790.1"/>
    <property type="molecule type" value="Genomic_DNA"/>
</dbReference>
<proteinExistence type="predicted"/>
<dbReference type="SMART" id="SM00393">
    <property type="entry name" value="R3H"/>
    <property type="match status" value="1"/>
</dbReference>
<gene>
    <name evidence="2" type="ORF">QQ91_0018370</name>
</gene>
<dbReference type="PANTHER" id="PTHR35800">
    <property type="entry name" value="PROTEIN JAG"/>
    <property type="match status" value="1"/>
</dbReference>
<dbReference type="InterPro" id="IPR001374">
    <property type="entry name" value="R3H_dom"/>
</dbReference>
<dbReference type="Gene3D" id="3.30.1370.50">
    <property type="entry name" value="R3H-like domain"/>
    <property type="match status" value="1"/>
</dbReference>
<sequence length="170" mass="19429">MTSDSSTIEAAQSWLESVLSRLGIEASVVQEKPKVCQEHFQDFGGTWFKISTDHLSPEIVEQLIGDRGQHLEALQVLMNATFNPDPESPEHIFTLDAHQYRANRYEQLLEMAHQAAEQVRETQQEVVMPMLSSVERKLVHTLFVEDQDLETVSRGQDRDRRLVLCPVQLS</sequence>
<feature type="domain" description="R3H" evidence="1">
    <location>
        <begin position="102"/>
        <end position="168"/>
    </location>
</feature>
<dbReference type="Proteomes" id="UP000031561">
    <property type="component" value="Unassembled WGS sequence"/>
</dbReference>
<name>A0ABD4T948_9CYAN</name>
<dbReference type="CDD" id="cd02644">
    <property type="entry name" value="R3H_jag"/>
    <property type="match status" value="1"/>
</dbReference>
<dbReference type="PROSITE" id="PS51061">
    <property type="entry name" value="R3H"/>
    <property type="match status" value="1"/>
</dbReference>
<dbReference type="AlphaFoldDB" id="A0ABD4T948"/>
<dbReference type="InterPro" id="IPR039247">
    <property type="entry name" value="KhpB"/>
</dbReference>
<evidence type="ECO:0000259" key="1">
    <source>
        <dbReference type="PROSITE" id="PS51061"/>
    </source>
</evidence>
<keyword evidence="3" id="KW-1185">Reference proteome</keyword>
<dbReference type="PANTHER" id="PTHR35800:SF1">
    <property type="entry name" value="RNA-BINDING PROTEIN KHPB"/>
    <property type="match status" value="1"/>
</dbReference>
<dbReference type="Pfam" id="PF01424">
    <property type="entry name" value="R3H"/>
    <property type="match status" value="1"/>
</dbReference>
<dbReference type="SUPFAM" id="SSF82708">
    <property type="entry name" value="R3H domain"/>
    <property type="match status" value="1"/>
</dbReference>
<dbReference type="RefSeq" id="WP_166277085.1">
    <property type="nucleotide sequence ID" value="NZ_JTHE03000104.1"/>
</dbReference>
<protein>
    <submittedName>
        <fullName evidence="2">RNA-binding protein</fullName>
    </submittedName>
</protein>
<evidence type="ECO:0000313" key="2">
    <source>
        <dbReference type="EMBL" id="MCM1984790.1"/>
    </source>
</evidence>
<organism evidence="2 3">
    <name type="scientific">Lyngbya confervoides BDU141951</name>
    <dbReference type="NCBI Taxonomy" id="1574623"/>
    <lineage>
        <taxon>Bacteria</taxon>
        <taxon>Bacillati</taxon>
        <taxon>Cyanobacteriota</taxon>
        <taxon>Cyanophyceae</taxon>
        <taxon>Oscillatoriophycideae</taxon>
        <taxon>Oscillatoriales</taxon>
        <taxon>Microcoleaceae</taxon>
        <taxon>Lyngbya</taxon>
    </lineage>
</organism>
<dbReference type="InterPro" id="IPR034079">
    <property type="entry name" value="R3H_KhpB"/>
</dbReference>
<dbReference type="InterPro" id="IPR015946">
    <property type="entry name" value="KH_dom-like_a/b"/>
</dbReference>
<reference evidence="2 3" key="1">
    <citation type="journal article" date="2015" name="Genome Announc.">
        <title>Draft Genome Sequence of Filamentous Marine Cyanobacterium Lyngbya confervoides Strain BDU141951.</title>
        <authorList>
            <person name="Chandrababunaidu M.M."/>
            <person name="Sen D."/>
            <person name="Tripathy S."/>
        </authorList>
    </citation>
    <scope>NUCLEOTIDE SEQUENCE [LARGE SCALE GENOMIC DNA]</scope>
    <source>
        <strain evidence="2 3">BDU141951</strain>
    </source>
</reference>
<dbReference type="Gene3D" id="3.30.300.20">
    <property type="match status" value="1"/>
</dbReference>
<evidence type="ECO:0000313" key="3">
    <source>
        <dbReference type="Proteomes" id="UP000031561"/>
    </source>
</evidence>
<accession>A0ABD4T948</accession>
<dbReference type="GO" id="GO:0003676">
    <property type="term" value="F:nucleic acid binding"/>
    <property type="evidence" value="ECO:0007669"/>
    <property type="project" value="UniProtKB-UniRule"/>
</dbReference>
<dbReference type="InterPro" id="IPR036867">
    <property type="entry name" value="R3H_dom_sf"/>
</dbReference>
<comment type="caution">
    <text evidence="2">The sequence shown here is derived from an EMBL/GenBank/DDBJ whole genome shotgun (WGS) entry which is preliminary data.</text>
</comment>